<evidence type="ECO:0000313" key="6">
    <source>
        <dbReference type="EMBL" id="WOX22248.1"/>
    </source>
</evidence>
<keyword evidence="2 4" id="KW-0238">DNA-binding</keyword>
<evidence type="ECO:0000256" key="3">
    <source>
        <dbReference type="ARBA" id="ARBA00023163"/>
    </source>
</evidence>
<dbReference type="PANTHER" id="PTHR30055">
    <property type="entry name" value="HTH-TYPE TRANSCRIPTIONAL REGULATOR RUTR"/>
    <property type="match status" value="1"/>
</dbReference>
<accession>A0ABZ0LRX4</accession>
<dbReference type="SUPFAM" id="SSF46689">
    <property type="entry name" value="Homeodomain-like"/>
    <property type="match status" value="1"/>
</dbReference>
<organism evidence="6 7">
    <name type="scientific">Streptomyces solicathayae</name>
    <dbReference type="NCBI Taxonomy" id="3081768"/>
    <lineage>
        <taxon>Bacteria</taxon>
        <taxon>Bacillati</taxon>
        <taxon>Actinomycetota</taxon>
        <taxon>Actinomycetes</taxon>
        <taxon>Kitasatosporales</taxon>
        <taxon>Streptomycetaceae</taxon>
        <taxon>Streptomyces</taxon>
    </lineage>
</organism>
<keyword evidence="7" id="KW-1185">Reference proteome</keyword>
<dbReference type="InterPro" id="IPR036271">
    <property type="entry name" value="Tet_transcr_reg_TetR-rel_C_sf"/>
</dbReference>
<dbReference type="InterPro" id="IPR009057">
    <property type="entry name" value="Homeodomain-like_sf"/>
</dbReference>
<reference evidence="6 7" key="1">
    <citation type="submission" date="2023-10" db="EMBL/GenBank/DDBJ databases">
        <title>The genome sequence of Streptomyces sp. HUAS YS2.</title>
        <authorList>
            <person name="Mo P."/>
        </authorList>
    </citation>
    <scope>NUCLEOTIDE SEQUENCE [LARGE SCALE GENOMIC DNA]</scope>
    <source>
        <strain evidence="6 7">HUAS YS2</strain>
    </source>
</reference>
<keyword evidence="3" id="KW-0804">Transcription</keyword>
<sequence>MAGTGKASGGGRPRDLRAGMALLWGEQDQPTRGPKPSLTPRRIAAAAVALADADGLDAASMSKVGAEFGVSAMALYRYVPGKAELVELMVESVLEELPDLTVVGDGWRDRLKEWARRSLDVYRAHPWLLAATAMRRQLVGPNQLGWLDAALAALEPAGLTGPERHQVFLLVIGQVRNLAQQALDFDEDHDREWTALTGELLDRHADRFPALTRALADGAFAPTPAVDPLDFGLERVLDGVEALIARDRA</sequence>
<evidence type="ECO:0000313" key="7">
    <source>
        <dbReference type="Proteomes" id="UP001301731"/>
    </source>
</evidence>
<dbReference type="InterPro" id="IPR004111">
    <property type="entry name" value="Repressor_TetR_C"/>
</dbReference>
<evidence type="ECO:0000256" key="4">
    <source>
        <dbReference type="PROSITE-ProRule" id="PRU00335"/>
    </source>
</evidence>
<dbReference type="EMBL" id="CP137573">
    <property type="protein sequence ID" value="WOX22248.1"/>
    <property type="molecule type" value="Genomic_DNA"/>
</dbReference>
<protein>
    <submittedName>
        <fullName evidence="6">TetR/AcrR family transcriptional regulator C-terminal domain-containing protein</fullName>
    </submittedName>
</protein>
<dbReference type="RefSeq" id="WP_318103266.1">
    <property type="nucleotide sequence ID" value="NZ_CP137573.1"/>
</dbReference>
<feature type="domain" description="HTH tetR-type" evidence="5">
    <location>
        <begin position="37"/>
        <end position="97"/>
    </location>
</feature>
<name>A0ABZ0LRX4_9ACTN</name>
<dbReference type="Pfam" id="PF02909">
    <property type="entry name" value="TetR_C_1"/>
    <property type="match status" value="1"/>
</dbReference>
<proteinExistence type="predicted"/>
<keyword evidence="1" id="KW-0805">Transcription regulation</keyword>
<gene>
    <name evidence="6" type="ORF">R2D22_12950</name>
</gene>
<dbReference type="Gene3D" id="1.10.10.60">
    <property type="entry name" value="Homeodomain-like"/>
    <property type="match status" value="1"/>
</dbReference>
<evidence type="ECO:0000256" key="1">
    <source>
        <dbReference type="ARBA" id="ARBA00023015"/>
    </source>
</evidence>
<dbReference type="InterPro" id="IPR050109">
    <property type="entry name" value="HTH-type_TetR-like_transc_reg"/>
</dbReference>
<evidence type="ECO:0000256" key="2">
    <source>
        <dbReference type="ARBA" id="ARBA00023125"/>
    </source>
</evidence>
<dbReference type="PROSITE" id="PS50977">
    <property type="entry name" value="HTH_TETR_2"/>
    <property type="match status" value="1"/>
</dbReference>
<dbReference type="Proteomes" id="UP001301731">
    <property type="component" value="Chromosome"/>
</dbReference>
<feature type="DNA-binding region" description="H-T-H motif" evidence="4">
    <location>
        <begin position="60"/>
        <end position="79"/>
    </location>
</feature>
<dbReference type="Pfam" id="PF00440">
    <property type="entry name" value="TetR_N"/>
    <property type="match status" value="1"/>
</dbReference>
<dbReference type="PANTHER" id="PTHR30055:SF151">
    <property type="entry name" value="TRANSCRIPTIONAL REGULATORY PROTEIN"/>
    <property type="match status" value="1"/>
</dbReference>
<evidence type="ECO:0000259" key="5">
    <source>
        <dbReference type="PROSITE" id="PS50977"/>
    </source>
</evidence>
<dbReference type="InterPro" id="IPR001647">
    <property type="entry name" value="HTH_TetR"/>
</dbReference>
<dbReference type="Gene3D" id="1.10.357.10">
    <property type="entry name" value="Tetracycline Repressor, domain 2"/>
    <property type="match status" value="1"/>
</dbReference>
<dbReference type="SUPFAM" id="SSF48498">
    <property type="entry name" value="Tetracyclin repressor-like, C-terminal domain"/>
    <property type="match status" value="1"/>
</dbReference>